<reference evidence="1 2" key="1">
    <citation type="submission" date="2018-04" db="EMBL/GenBank/DDBJ databases">
        <authorList>
            <person name="Vogel A."/>
        </authorList>
    </citation>
    <scope>NUCLEOTIDE SEQUENCE [LARGE SCALE GENOMIC DNA]</scope>
</reference>
<evidence type="ECO:0000313" key="1">
    <source>
        <dbReference type="EMBL" id="VFQ90171.1"/>
    </source>
</evidence>
<dbReference type="AlphaFoldDB" id="A0A484MMG7"/>
<evidence type="ECO:0000313" key="2">
    <source>
        <dbReference type="Proteomes" id="UP000595140"/>
    </source>
</evidence>
<gene>
    <name evidence="1" type="ORF">CCAM_LOCUS31947</name>
</gene>
<proteinExistence type="predicted"/>
<sequence length="69" mass="7752">MALADSDHDRSPPHSVDGLLKDVAYQLSTLEDVRKFFQDTRHTKVSPGVVLVKKLHNLNGTRQLKRAVT</sequence>
<dbReference type="EMBL" id="OOIL02004034">
    <property type="protein sequence ID" value="VFQ90171.1"/>
    <property type="molecule type" value="Genomic_DNA"/>
</dbReference>
<keyword evidence="2" id="KW-1185">Reference proteome</keyword>
<dbReference type="Proteomes" id="UP000595140">
    <property type="component" value="Unassembled WGS sequence"/>
</dbReference>
<organism evidence="1 2">
    <name type="scientific">Cuscuta campestris</name>
    <dbReference type="NCBI Taxonomy" id="132261"/>
    <lineage>
        <taxon>Eukaryota</taxon>
        <taxon>Viridiplantae</taxon>
        <taxon>Streptophyta</taxon>
        <taxon>Embryophyta</taxon>
        <taxon>Tracheophyta</taxon>
        <taxon>Spermatophyta</taxon>
        <taxon>Magnoliopsida</taxon>
        <taxon>eudicotyledons</taxon>
        <taxon>Gunneridae</taxon>
        <taxon>Pentapetalae</taxon>
        <taxon>asterids</taxon>
        <taxon>lamiids</taxon>
        <taxon>Solanales</taxon>
        <taxon>Convolvulaceae</taxon>
        <taxon>Cuscuteae</taxon>
        <taxon>Cuscuta</taxon>
        <taxon>Cuscuta subgen. Grammica</taxon>
        <taxon>Cuscuta sect. Cleistogrammica</taxon>
    </lineage>
</organism>
<accession>A0A484MMG7</accession>
<name>A0A484MMG7_9ASTE</name>
<protein>
    <submittedName>
        <fullName evidence="1">Uncharacterized protein</fullName>
    </submittedName>
</protein>